<reference evidence="9" key="1">
    <citation type="submission" date="2013-06" db="EMBL/GenBank/DDBJ databases">
        <title>Cloning, bioinformatics analysis and expression of vitellogenin in Perinereis aibuhitensis (Annelida, Polychaeta).</title>
        <authorList>
            <person name="Zhou Y."/>
            <person name="Yue Z."/>
            <person name="Zhao H."/>
        </authorList>
    </citation>
    <scope>NUCLEOTIDE SEQUENCE</scope>
</reference>
<dbReference type="Gene3D" id="2.20.80.10">
    <property type="entry name" value="Lipovitellin-phosvitin complex, chain A, domain 4"/>
    <property type="match status" value="1"/>
</dbReference>
<feature type="chain" id="PRO_5002026939" evidence="6">
    <location>
        <begin position="17"/>
        <end position="1686"/>
    </location>
</feature>
<feature type="domain" description="VWFD" evidence="8">
    <location>
        <begin position="1395"/>
        <end position="1576"/>
    </location>
</feature>
<evidence type="ECO:0000256" key="5">
    <source>
        <dbReference type="PROSITE-ProRule" id="PRU00557"/>
    </source>
</evidence>
<dbReference type="GO" id="GO:0045735">
    <property type="term" value="F:nutrient reservoir activity"/>
    <property type="evidence" value="ECO:0007669"/>
    <property type="project" value="UniProtKB-KW"/>
</dbReference>
<dbReference type="GO" id="GO:0005319">
    <property type="term" value="F:lipid transporter activity"/>
    <property type="evidence" value="ECO:0007669"/>
    <property type="project" value="InterPro"/>
</dbReference>
<dbReference type="InterPro" id="IPR001846">
    <property type="entry name" value="VWF_type-D"/>
</dbReference>
<dbReference type="Gene3D" id="2.30.230.10">
    <property type="entry name" value="Lipovitellin, beta-sheet shell regions, chain A"/>
    <property type="match status" value="1"/>
</dbReference>
<dbReference type="SMART" id="SM01169">
    <property type="entry name" value="DUF1943"/>
    <property type="match status" value="1"/>
</dbReference>
<dbReference type="PROSITE" id="PS51211">
    <property type="entry name" value="VITELLOGENIN"/>
    <property type="match status" value="1"/>
</dbReference>
<evidence type="ECO:0000256" key="3">
    <source>
        <dbReference type="ARBA" id="ARBA00023157"/>
    </source>
</evidence>
<keyword evidence="3 5" id="KW-1015">Disulfide bond</keyword>
<dbReference type="InterPro" id="IPR011030">
    <property type="entry name" value="Lipovitellin_superhlx_dom"/>
</dbReference>
<evidence type="ECO:0000256" key="6">
    <source>
        <dbReference type="SAM" id="SignalP"/>
    </source>
</evidence>
<dbReference type="InterPro" id="IPR050733">
    <property type="entry name" value="Vitellogenin/Apolipophorin"/>
</dbReference>
<dbReference type="SMART" id="SM00216">
    <property type="entry name" value="VWD"/>
    <property type="match status" value="1"/>
</dbReference>
<dbReference type="SMART" id="SM00638">
    <property type="entry name" value="LPD_N"/>
    <property type="match status" value="1"/>
</dbReference>
<dbReference type="SUPFAM" id="SSF56968">
    <property type="entry name" value="Lipovitellin-phosvitin complex, beta-sheet shell regions"/>
    <property type="match status" value="2"/>
</dbReference>
<dbReference type="InterPro" id="IPR015816">
    <property type="entry name" value="Vitellinogen_b-sht_N"/>
</dbReference>
<feature type="disulfide bond" evidence="5">
    <location>
        <begin position="245"/>
        <end position="248"/>
    </location>
</feature>
<keyword evidence="4" id="KW-0325">Glycoprotein</keyword>
<name>A0A0A7C0F7_PERAI</name>
<dbReference type="Gene3D" id="1.25.10.20">
    <property type="entry name" value="Vitellinogen, superhelical"/>
    <property type="match status" value="1"/>
</dbReference>
<evidence type="ECO:0000256" key="2">
    <source>
        <dbReference type="ARBA" id="ARBA00022761"/>
    </source>
</evidence>
<evidence type="ECO:0000313" key="9">
    <source>
        <dbReference type="EMBL" id="AHY02164.1"/>
    </source>
</evidence>
<keyword evidence="1 6" id="KW-0732">Signal</keyword>
<dbReference type="Pfam" id="PF09172">
    <property type="entry name" value="Vit_open_b-sht"/>
    <property type="match status" value="1"/>
</dbReference>
<evidence type="ECO:0000256" key="1">
    <source>
        <dbReference type="ARBA" id="ARBA00022729"/>
    </source>
</evidence>
<sequence>MKTLLIFAFTIALAVSAVPPNLSKYLPNKEYVYNLETEALTGIPAASNHLAGIKVLAKVHLQLKGANKFLLALRDVRICEVNDKVKTVHHITPVETGPGVCTPIQEPEINTVLQENLVKPIRFRWENGQVSLLQTDEAEAYWSVNLKRGILSVLNVNLQELEALPTMPESLREAIKAAVPSSGARTLNNLFRVMERDIVGECESIYALQEEPGQTPVITVTKVRNFDSCISRPVFQTGLLAALHCHHCSERLPLRSQAYANYTLVGNRQEFVIKSAVQVGHFIFKPFASIDGQAMTFTKIRIDIVDVADSASEMPLGKKRKQRDPFTMEVPSTLTHLARETATGTGANVPINVIEEMITNIVTMIENPEAAIRVPDVVAELVLVLRGVPIAQLKELVNKLCVESAEVTAVRKREIILDVLATTGRSDIVPVLNELIAGNKISTIRASVMINMLALTAEPAPILIKELLELHETHKQHVQLARSIILAAGTLTHTLNKIYVSTHIPKEVAVPARDLIVKEFKKLLNAATAHHEKLMVFKALGNAGLAEFIPLLEPTIQDTKINPELRSKAIYALRRVTHLAKHKIHQICVPIILTPEEPLKVRIAALLITAHTRPESGIFTMIAQQIARDPSVQFTNFAWFTLKAIAASELPCNRNISEAAAAAIREVYTMFPGRPLSKTINYEVILSYIHHLGAEIALDLVTPGVSALPETVVTRVNAYFAKSLFNIMEVGVETKGLLTVLRNLFGPEGQWMQVFEGKKSLGDIVSPILDPSLWGMEGIRNFIHSIANREMSGLAASIYIKLFGNEMRFFNLDNAYIKQMINEIQASEATIMGKLAAGLPINIMKTLALVNQAVILPTPIGMPVSLNITTATVITAKGSLKLDGIASLSEILSGTPTIHVKYDIKPTIATVVTGAMGVHFGMVKAATAVKAKALIRTPMKGAAAVELPSAKIHVTHEVPAQEEKVVKIAVEPVALIIKEIPVPTTKFFTITETPIYNPDIIMPIDVELPIGRESLGVEVVVKGKYARPISILAPIRVLCMPHKIEVAIRPASGAPKAIEIIAAYVVPGTPEAEAIKRSVLAGEGTPVANSWFSTSGANVPIEFEPVHPVPAITSPIQRQVIASVRTKGHATPRAVATQITVITEEKFSKIQTDIQVAAAITSPTPTITKIETILTIPPVMITSAAAPTSPEELAVIRIAYGPHGHTAEYATLKWLYRVLQMSEYEYVKESVVAEMKAYPFEKVDTSYSPPTTYNRASRYSFHSYADIYRTPNWTPVRPLQISCEIEYKPITVIPEALMPMVYRTLLRVLAMPEYFYFPKGSVSFETITNTPNKVTAVITTLPNTSTMEVLLRLPSENIRIQGISLIFPQLFYPYKGQPLLPEVMKRITGGPVFAAECAVRNAKVKTFDMVEYTLPETTCETILAQDCSSRKLFRITAMKAPAVPSKKIVKAMVGPDVIEIVPSGANRVELKVNGAVKTVAENTPVEITGSSNQVICHVVKRGATVHITEKKLGINIETDCSAIKLALPAWFSGEVCGMCGNFDTEKVGDVRGPHNERYPHPENAIADYILPTPNCDAALIRDKFKSSAAPSASCNPTPETVYIEHTEGNQKLACFSERTVMVCPSTCRAVGQKSVEMPFHCLPADLPSTQQLLDRLKRSGHLPPLTEKTKTIRESVLTSPVCQPPY</sequence>
<dbReference type="Pfam" id="PF01347">
    <property type="entry name" value="Vitellogenin_N"/>
    <property type="match status" value="1"/>
</dbReference>
<dbReference type="Gene3D" id="2.20.50.20">
    <property type="entry name" value="Lipovitellin. Chain A, domain 3"/>
    <property type="match status" value="1"/>
</dbReference>
<dbReference type="InterPro" id="IPR015255">
    <property type="entry name" value="Vitellinogen_open_b-sht"/>
</dbReference>
<dbReference type="EMBL" id="KF212194">
    <property type="protein sequence ID" value="AHY02164.1"/>
    <property type="molecule type" value="mRNA"/>
</dbReference>
<feature type="domain" description="Vitellogenin" evidence="7">
    <location>
        <begin position="25"/>
        <end position="712"/>
    </location>
</feature>
<feature type="signal peptide" evidence="6">
    <location>
        <begin position="1"/>
        <end position="16"/>
    </location>
</feature>
<evidence type="ECO:0000259" key="8">
    <source>
        <dbReference type="PROSITE" id="PS51233"/>
    </source>
</evidence>
<protein>
    <submittedName>
        <fullName evidence="9">Vitellogenin</fullName>
    </submittedName>
</protein>
<dbReference type="PANTHER" id="PTHR23345">
    <property type="entry name" value="VITELLOGENIN-RELATED"/>
    <property type="match status" value="1"/>
</dbReference>
<organism evidence="9">
    <name type="scientific">Perinereis aibuhitensis</name>
    <name type="common">Korean lugworm</name>
    <name type="synonym">Nereis aibuhitensis</name>
    <dbReference type="NCBI Taxonomy" id="126650"/>
    <lineage>
        <taxon>Eukaryota</taxon>
        <taxon>Metazoa</taxon>
        <taxon>Spiralia</taxon>
        <taxon>Lophotrochozoa</taxon>
        <taxon>Annelida</taxon>
        <taxon>Polychaeta</taxon>
        <taxon>Errantia</taxon>
        <taxon>Phyllodocida</taxon>
        <taxon>Nereididae</taxon>
        <taxon>Perinereis</taxon>
    </lineage>
</organism>
<proteinExistence type="evidence at transcript level"/>
<dbReference type="InterPro" id="IPR001747">
    <property type="entry name" value="Vitellogenin_N"/>
</dbReference>
<dbReference type="InterPro" id="IPR015817">
    <property type="entry name" value="Vitellinogen_open_b-sht_sub1"/>
</dbReference>
<dbReference type="InterPro" id="IPR015819">
    <property type="entry name" value="Lipid_transp_b-sht_shell"/>
</dbReference>
<keyword evidence="2" id="KW-0758">Storage protein</keyword>
<evidence type="ECO:0000256" key="4">
    <source>
        <dbReference type="ARBA" id="ARBA00023180"/>
    </source>
</evidence>
<dbReference type="PROSITE" id="PS51233">
    <property type="entry name" value="VWFD"/>
    <property type="match status" value="1"/>
</dbReference>
<dbReference type="PANTHER" id="PTHR23345:SF15">
    <property type="entry name" value="VITELLOGENIN 1-RELATED"/>
    <property type="match status" value="1"/>
</dbReference>
<dbReference type="Pfam" id="PF00094">
    <property type="entry name" value="VWD"/>
    <property type="match status" value="1"/>
</dbReference>
<dbReference type="SMR" id="A0A0A7C0F7"/>
<comment type="caution">
    <text evidence="5">Lacks conserved residue(s) required for the propagation of feature annotation.</text>
</comment>
<evidence type="ECO:0000259" key="7">
    <source>
        <dbReference type="PROSITE" id="PS51211"/>
    </source>
</evidence>
<dbReference type="SUPFAM" id="SSF48431">
    <property type="entry name" value="Lipovitellin-phosvitin complex, superhelical domain"/>
    <property type="match status" value="1"/>
</dbReference>
<accession>A0A0A7C0F7</accession>